<dbReference type="AlphaFoldDB" id="A0A450S0I2"/>
<dbReference type="EMBL" id="CAADEY010000010">
    <property type="protein sequence ID" value="VFJ45140.1"/>
    <property type="molecule type" value="Genomic_DNA"/>
</dbReference>
<reference evidence="1" key="1">
    <citation type="submission" date="2019-02" db="EMBL/GenBank/DDBJ databases">
        <authorList>
            <person name="Gruber-Vodicka R. H."/>
            <person name="Seah K. B. B."/>
        </authorList>
    </citation>
    <scope>NUCLEOTIDE SEQUENCE</scope>
    <source>
        <strain evidence="1">BECK_DK161</strain>
    </source>
</reference>
<accession>A0A450S0I2</accession>
<sequence length="82" mass="9269">MNTPNSHDNHDDYELRDEVDLSEMQVVAKGRYAPQRRAGKNVVLLDPEMTRFFPSDAAVNEALRLIMRAADIPLRQGKGSMV</sequence>
<protein>
    <submittedName>
        <fullName evidence="1">Uncharacterized protein</fullName>
    </submittedName>
</protein>
<proteinExistence type="predicted"/>
<gene>
    <name evidence="1" type="ORF">BECKDK2373C_GA0170839_101038</name>
</gene>
<evidence type="ECO:0000313" key="1">
    <source>
        <dbReference type="EMBL" id="VFJ45140.1"/>
    </source>
</evidence>
<name>A0A450S0I2_9GAMM</name>
<organism evidence="1">
    <name type="scientific">Candidatus Kentrum sp. DK</name>
    <dbReference type="NCBI Taxonomy" id="2126562"/>
    <lineage>
        <taxon>Bacteria</taxon>
        <taxon>Pseudomonadati</taxon>
        <taxon>Pseudomonadota</taxon>
        <taxon>Gammaproteobacteria</taxon>
        <taxon>Candidatus Kentrum</taxon>
    </lineage>
</organism>